<gene>
    <name evidence="6" type="ORF">L9S41_05310</name>
</gene>
<evidence type="ECO:0000313" key="7">
    <source>
        <dbReference type="Proteomes" id="UP001060414"/>
    </source>
</evidence>
<evidence type="ECO:0000256" key="3">
    <source>
        <dbReference type="ARBA" id="ARBA00022553"/>
    </source>
</evidence>
<dbReference type="InterPro" id="IPR003661">
    <property type="entry name" value="HisK_dim/P_dom"/>
</dbReference>
<keyword evidence="6" id="KW-0547">Nucleotide-binding</keyword>
<dbReference type="Gene3D" id="3.30.565.10">
    <property type="entry name" value="Histidine kinase-like ATPase, C-terminal domain"/>
    <property type="match status" value="1"/>
</dbReference>
<evidence type="ECO:0000313" key="6">
    <source>
        <dbReference type="EMBL" id="UWZ80821.1"/>
    </source>
</evidence>
<proteinExistence type="predicted"/>
<keyword evidence="7" id="KW-1185">Reference proteome</keyword>
<dbReference type="SUPFAM" id="SSF55874">
    <property type="entry name" value="ATPase domain of HSP90 chaperone/DNA topoisomerase II/histidine kinase"/>
    <property type="match status" value="1"/>
</dbReference>
<dbReference type="RefSeq" id="WP_260749187.1">
    <property type="nucleotide sequence ID" value="NZ_CP092109.1"/>
</dbReference>
<dbReference type="PANTHER" id="PTHR43065:SF50">
    <property type="entry name" value="HISTIDINE KINASE"/>
    <property type="match status" value="1"/>
</dbReference>
<evidence type="ECO:0000256" key="1">
    <source>
        <dbReference type="ARBA" id="ARBA00000085"/>
    </source>
</evidence>
<feature type="domain" description="Histidine kinase" evidence="5">
    <location>
        <begin position="56"/>
        <end position="299"/>
    </location>
</feature>
<dbReference type="InterPro" id="IPR036890">
    <property type="entry name" value="HATPase_C_sf"/>
</dbReference>
<dbReference type="InterPro" id="IPR036097">
    <property type="entry name" value="HisK_dim/P_sf"/>
</dbReference>
<dbReference type="Pfam" id="PF02518">
    <property type="entry name" value="HATPase_c"/>
    <property type="match status" value="1"/>
</dbReference>
<dbReference type="Proteomes" id="UP001060414">
    <property type="component" value="Chromosome"/>
</dbReference>
<dbReference type="EMBL" id="CP092109">
    <property type="protein sequence ID" value="UWZ80821.1"/>
    <property type="molecule type" value="Genomic_DNA"/>
</dbReference>
<sequence>MKEDHQAAGRVAGAGDMGPAEAMHRELEKAQAALQQFQARILQQEKMAAVGQLAAGVAHEINNPVGFITSNLHSLAKYLSKLTEFIAIQEDIIRAYDAPQAAARLDAAKQTLKIDFIVEDIGQLIAESLDGAGRVSTIVQGLKSFSRASDNEMRAVDLVRCLESTLSLVWNEIKFKAEVVRDYQNLPPVFGCEQQLAQVFMNLLVNAAQAIAEKGRITLRTRCRNGRVCVSISDSGCGIAPEVLARLFEPFFTTKAVGEGTGLGLSISREIVAKHGGELHVTSEPGCGTTFTVDLPQFEEGEHHP</sequence>
<dbReference type="InterPro" id="IPR003594">
    <property type="entry name" value="HATPase_dom"/>
</dbReference>
<name>A0ABY5ZNZ3_9BACT</name>
<dbReference type="EC" id="2.7.13.3" evidence="2"/>
<dbReference type="PROSITE" id="PS50109">
    <property type="entry name" value="HIS_KIN"/>
    <property type="match status" value="1"/>
</dbReference>
<evidence type="ECO:0000256" key="4">
    <source>
        <dbReference type="SAM" id="Coils"/>
    </source>
</evidence>
<protein>
    <recommendedName>
        <fullName evidence="2">histidine kinase</fullName>
        <ecNumber evidence="2">2.7.13.3</ecNumber>
    </recommendedName>
</protein>
<evidence type="ECO:0000259" key="5">
    <source>
        <dbReference type="PROSITE" id="PS50109"/>
    </source>
</evidence>
<dbReference type="PRINTS" id="PR00344">
    <property type="entry name" value="BCTRLSENSOR"/>
</dbReference>
<dbReference type="InterPro" id="IPR004358">
    <property type="entry name" value="Sig_transdc_His_kin-like_C"/>
</dbReference>
<dbReference type="SMART" id="SM00387">
    <property type="entry name" value="HATPase_c"/>
    <property type="match status" value="1"/>
</dbReference>
<dbReference type="SUPFAM" id="SSF47384">
    <property type="entry name" value="Homodimeric domain of signal transducing histidine kinase"/>
    <property type="match status" value="1"/>
</dbReference>
<keyword evidence="4" id="KW-0175">Coiled coil</keyword>
<dbReference type="Gene3D" id="1.10.287.130">
    <property type="match status" value="1"/>
</dbReference>
<reference evidence="6" key="1">
    <citation type="journal article" date="2022" name="Environ. Microbiol.">
        <title>Geoalkalibacter halelectricus SAP #1 sp. nov. possessing extracellular electron transfer and mineral#reducing capabilities from a haloalkaline environment.</title>
        <authorList>
            <person name="Yadav S."/>
            <person name="Singh R."/>
            <person name="Sundharam S.S."/>
            <person name="Chaudhary S."/>
            <person name="Krishnamurthi S."/>
            <person name="Patil S.A."/>
        </authorList>
    </citation>
    <scope>NUCLEOTIDE SEQUENCE</scope>
    <source>
        <strain evidence="6">SAP-1</strain>
    </source>
</reference>
<keyword evidence="6" id="KW-0067">ATP-binding</keyword>
<accession>A0ABY5ZNZ3</accession>
<evidence type="ECO:0000256" key="2">
    <source>
        <dbReference type="ARBA" id="ARBA00012438"/>
    </source>
</evidence>
<dbReference type="InterPro" id="IPR005467">
    <property type="entry name" value="His_kinase_dom"/>
</dbReference>
<dbReference type="PANTHER" id="PTHR43065">
    <property type="entry name" value="SENSOR HISTIDINE KINASE"/>
    <property type="match status" value="1"/>
</dbReference>
<dbReference type="GO" id="GO:0005524">
    <property type="term" value="F:ATP binding"/>
    <property type="evidence" value="ECO:0007669"/>
    <property type="project" value="UniProtKB-KW"/>
</dbReference>
<dbReference type="CDD" id="cd00082">
    <property type="entry name" value="HisKA"/>
    <property type="match status" value="1"/>
</dbReference>
<organism evidence="6 7">
    <name type="scientific">Geoalkalibacter halelectricus</name>
    <dbReference type="NCBI Taxonomy" id="2847045"/>
    <lineage>
        <taxon>Bacteria</taxon>
        <taxon>Pseudomonadati</taxon>
        <taxon>Thermodesulfobacteriota</taxon>
        <taxon>Desulfuromonadia</taxon>
        <taxon>Desulfuromonadales</taxon>
        <taxon>Geoalkalibacteraceae</taxon>
        <taxon>Geoalkalibacter</taxon>
    </lineage>
</organism>
<feature type="coiled-coil region" evidence="4">
    <location>
        <begin position="20"/>
        <end position="47"/>
    </location>
</feature>
<keyword evidence="3" id="KW-0597">Phosphoprotein</keyword>
<comment type="catalytic activity">
    <reaction evidence="1">
        <text>ATP + protein L-histidine = ADP + protein N-phospho-L-histidine.</text>
        <dbReference type="EC" id="2.7.13.3"/>
    </reaction>
</comment>